<dbReference type="SUPFAM" id="SSF48179">
    <property type="entry name" value="6-phosphogluconate dehydrogenase C-terminal domain-like"/>
    <property type="match status" value="1"/>
</dbReference>
<dbReference type="PANTHER" id="PTHR21708">
    <property type="entry name" value="PROBABLE 2-DEHYDROPANTOATE 2-REDUCTASE"/>
    <property type="match status" value="1"/>
</dbReference>
<evidence type="ECO:0000256" key="9">
    <source>
        <dbReference type="ARBA" id="ARBA00032024"/>
    </source>
</evidence>
<proteinExistence type="inferred from homology"/>
<comment type="pathway">
    <text evidence="2">Cofactor biosynthesis; (R)-pantothenate biosynthesis; (R)-pantoate from 3-methyl-2-oxobutanoate: step 2/2.</text>
</comment>
<reference evidence="13" key="1">
    <citation type="journal article" date="2016" name="Front. Microbiol.">
        <title>Genome Sequence of the Piezophilic, Mesophilic Sulfate-Reducing Bacterium Desulfovibrio indicus J2T.</title>
        <authorList>
            <person name="Cao J."/>
            <person name="Maignien L."/>
            <person name="Shao Z."/>
            <person name="Alain K."/>
            <person name="Jebbar M."/>
        </authorList>
    </citation>
    <scope>NUCLEOTIDE SEQUENCE</scope>
    <source>
        <strain evidence="13">DSM 21893</strain>
    </source>
</reference>
<evidence type="ECO:0000256" key="4">
    <source>
        <dbReference type="ARBA" id="ARBA00013014"/>
    </source>
</evidence>
<dbReference type="Pfam" id="PF08546">
    <property type="entry name" value="ApbA_C"/>
    <property type="match status" value="1"/>
</dbReference>
<comment type="catalytic activity">
    <reaction evidence="10">
        <text>(R)-pantoate + NADP(+) = 2-dehydropantoate + NADPH + H(+)</text>
        <dbReference type="Rhea" id="RHEA:16233"/>
        <dbReference type="ChEBI" id="CHEBI:11561"/>
        <dbReference type="ChEBI" id="CHEBI:15378"/>
        <dbReference type="ChEBI" id="CHEBI:15980"/>
        <dbReference type="ChEBI" id="CHEBI:57783"/>
        <dbReference type="ChEBI" id="CHEBI:58349"/>
        <dbReference type="EC" id="1.1.1.169"/>
    </reaction>
</comment>
<evidence type="ECO:0000313" key="14">
    <source>
        <dbReference type="Proteomes" id="UP001055307"/>
    </source>
</evidence>
<evidence type="ECO:0000256" key="2">
    <source>
        <dbReference type="ARBA" id="ARBA00004994"/>
    </source>
</evidence>
<dbReference type="GO" id="GO:0008677">
    <property type="term" value="F:2-dehydropantoate 2-reductase activity"/>
    <property type="evidence" value="ECO:0007669"/>
    <property type="project" value="UniProtKB-EC"/>
</dbReference>
<evidence type="ECO:0000256" key="3">
    <source>
        <dbReference type="ARBA" id="ARBA00007870"/>
    </source>
</evidence>
<keyword evidence="6" id="KW-0566">Pantothenate biosynthesis</keyword>
<evidence type="ECO:0000256" key="10">
    <source>
        <dbReference type="ARBA" id="ARBA00048793"/>
    </source>
</evidence>
<dbReference type="PANTHER" id="PTHR21708:SF45">
    <property type="entry name" value="2-DEHYDROPANTOATE 2-REDUCTASE"/>
    <property type="match status" value="1"/>
</dbReference>
<dbReference type="Proteomes" id="UP001055307">
    <property type="component" value="Unassembled WGS sequence"/>
</dbReference>
<dbReference type="InterPro" id="IPR013332">
    <property type="entry name" value="KPR_N"/>
</dbReference>
<dbReference type="FunFam" id="1.10.1040.10:FF:000017">
    <property type="entry name" value="2-dehydropantoate 2-reductase"/>
    <property type="match status" value="1"/>
</dbReference>
<organism evidence="13 14">
    <name type="scientific">Methylobacterium bullatum</name>
    <dbReference type="NCBI Taxonomy" id="570505"/>
    <lineage>
        <taxon>Bacteria</taxon>
        <taxon>Pseudomonadati</taxon>
        <taxon>Pseudomonadota</taxon>
        <taxon>Alphaproteobacteria</taxon>
        <taxon>Hyphomicrobiales</taxon>
        <taxon>Methylobacteriaceae</taxon>
        <taxon>Methylobacterium</taxon>
    </lineage>
</organism>
<feature type="domain" description="Ketopantoate reductase C-terminal" evidence="12">
    <location>
        <begin position="199"/>
        <end position="319"/>
    </location>
</feature>
<dbReference type="Pfam" id="PF02558">
    <property type="entry name" value="ApbA"/>
    <property type="match status" value="1"/>
</dbReference>
<evidence type="ECO:0000256" key="1">
    <source>
        <dbReference type="ARBA" id="ARBA00002919"/>
    </source>
</evidence>
<sequence>MSIAIVGAGAIGGFLGVRLANIGEDVTFIARGANLDAIRANGMRLIEENGSEIHVKNLTATKSMEEAGVHDVVLLTVKAHQVGPIAADLHHLIGPDTIVVTMQNGIPWWYFSGGHGGELAGTHLETADPGRLIAEYLDPKHVIGSVVYPAAVLTEPGVVQVIEGHRFGLGELDGSMSPRVQALAQLLIKAGFRAPVTSDIRAEIWLKLWGNLSFNPISALSHATLVDICQFPETRALATDMMREAETIANKLGITFKLGIERRIAGAEKVGAHKTSMLQDVEAGRPIELEALVGSIIELGRLTDTPTPHIGTVYALMRLLSQSLERAQGRLSIATA</sequence>
<comment type="caution">
    <text evidence="13">The sequence shown here is derived from an EMBL/GenBank/DDBJ whole genome shotgun (WGS) entry which is preliminary data.</text>
</comment>
<reference evidence="13" key="2">
    <citation type="submission" date="2021-08" db="EMBL/GenBank/DDBJ databases">
        <authorList>
            <person name="Tani A."/>
            <person name="Ola A."/>
            <person name="Ogura Y."/>
            <person name="Katsura K."/>
            <person name="Hayashi T."/>
        </authorList>
    </citation>
    <scope>NUCLEOTIDE SEQUENCE</scope>
    <source>
        <strain evidence="13">DSM 21893</strain>
    </source>
</reference>
<dbReference type="NCBIfam" id="NF005089">
    <property type="entry name" value="PRK06522.1-4"/>
    <property type="match status" value="1"/>
</dbReference>
<keyword evidence="14" id="KW-1185">Reference proteome</keyword>
<dbReference type="GO" id="GO:0015940">
    <property type="term" value="P:pantothenate biosynthetic process"/>
    <property type="evidence" value="ECO:0007669"/>
    <property type="project" value="UniProtKB-KW"/>
</dbReference>
<dbReference type="InterPro" id="IPR013752">
    <property type="entry name" value="KPA_reductase"/>
</dbReference>
<dbReference type="GO" id="GO:0005737">
    <property type="term" value="C:cytoplasm"/>
    <property type="evidence" value="ECO:0007669"/>
    <property type="project" value="TreeGrafter"/>
</dbReference>
<evidence type="ECO:0000259" key="12">
    <source>
        <dbReference type="Pfam" id="PF08546"/>
    </source>
</evidence>
<dbReference type="InterPro" id="IPR013328">
    <property type="entry name" value="6PGD_dom2"/>
</dbReference>
<keyword evidence="7" id="KW-0521">NADP</keyword>
<evidence type="ECO:0000256" key="7">
    <source>
        <dbReference type="ARBA" id="ARBA00022857"/>
    </source>
</evidence>
<dbReference type="EMBL" id="BPQF01000008">
    <property type="protein sequence ID" value="GJD38984.1"/>
    <property type="molecule type" value="Genomic_DNA"/>
</dbReference>
<accession>A0AAV4Z638</accession>
<dbReference type="EC" id="1.1.1.169" evidence="4"/>
<dbReference type="InterPro" id="IPR008927">
    <property type="entry name" value="6-PGluconate_DH-like_C_sf"/>
</dbReference>
<gene>
    <name evidence="13" type="primary">panE_2</name>
    <name evidence="13" type="ORF">OICFNHDK_1436</name>
</gene>
<dbReference type="Gene3D" id="1.10.1040.10">
    <property type="entry name" value="N-(1-d-carboxylethyl)-l-norvaline Dehydrogenase, domain 2"/>
    <property type="match status" value="1"/>
</dbReference>
<dbReference type="AlphaFoldDB" id="A0AAV4Z638"/>
<dbReference type="InterPro" id="IPR051402">
    <property type="entry name" value="KPR-Related"/>
</dbReference>
<dbReference type="RefSeq" id="WP_192214982.1">
    <property type="nucleotide sequence ID" value="NZ_BPQF01000008.1"/>
</dbReference>
<comment type="similarity">
    <text evidence="3">Belongs to the ketopantoate reductase family.</text>
</comment>
<dbReference type="SUPFAM" id="SSF51735">
    <property type="entry name" value="NAD(P)-binding Rossmann-fold domains"/>
    <property type="match status" value="1"/>
</dbReference>
<dbReference type="InterPro" id="IPR036291">
    <property type="entry name" value="NAD(P)-bd_dom_sf"/>
</dbReference>
<feature type="domain" description="Ketopantoate reductase N-terminal" evidence="11">
    <location>
        <begin position="3"/>
        <end position="106"/>
    </location>
</feature>
<evidence type="ECO:0000259" key="11">
    <source>
        <dbReference type="Pfam" id="PF02558"/>
    </source>
</evidence>
<dbReference type="FunFam" id="3.40.50.720:FF:000307">
    <property type="entry name" value="2-dehydropantoate 2-reductase"/>
    <property type="match status" value="1"/>
</dbReference>
<name>A0AAV4Z638_9HYPH</name>
<keyword evidence="8" id="KW-0560">Oxidoreductase</keyword>
<evidence type="ECO:0000256" key="8">
    <source>
        <dbReference type="ARBA" id="ARBA00023002"/>
    </source>
</evidence>
<comment type="function">
    <text evidence="1">Catalyzes the NADPH-dependent reduction of ketopantoate into pantoic acid.</text>
</comment>
<dbReference type="Gene3D" id="3.40.50.720">
    <property type="entry name" value="NAD(P)-binding Rossmann-like Domain"/>
    <property type="match status" value="1"/>
</dbReference>
<evidence type="ECO:0000256" key="6">
    <source>
        <dbReference type="ARBA" id="ARBA00022655"/>
    </source>
</evidence>
<evidence type="ECO:0000313" key="13">
    <source>
        <dbReference type="EMBL" id="GJD38984.1"/>
    </source>
</evidence>
<evidence type="ECO:0000256" key="5">
    <source>
        <dbReference type="ARBA" id="ARBA00019465"/>
    </source>
</evidence>
<protein>
    <recommendedName>
        <fullName evidence="5">2-dehydropantoate 2-reductase</fullName>
        <ecNumber evidence="4">1.1.1.169</ecNumber>
    </recommendedName>
    <alternativeName>
        <fullName evidence="9">Ketopantoate reductase</fullName>
    </alternativeName>
</protein>